<comment type="caution">
    <text evidence="1">The sequence shown here is derived from an EMBL/GenBank/DDBJ whole genome shotgun (WGS) entry which is preliminary data.</text>
</comment>
<organism evidence="1 2">
    <name type="scientific">Paenarthrobacter histidinolovorans</name>
    <dbReference type="NCBI Taxonomy" id="43664"/>
    <lineage>
        <taxon>Bacteria</taxon>
        <taxon>Bacillati</taxon>
        <taxon>Actinomycetota</taxon>
        <taxon>Actinomycetes</taxon>
        <taxon>Micrococcales</taxon>
        <taxon>Micrococcaceae</taxon>
        <taxon>Paenarthrobacter</taxon>
    </lineage>
</organism>
<name>A0ABW8N3H2_9MICC</name>
<proteinExistence type="predicted"/>
<dbReference type="Proteomes" id="UP001620520">
    <property type="component" value="Unassembled WGS sequence"/>
</dbReference>
<accession>A0ABW8N3H2</accession>
<dbReference type="EMBL" id="JBIYEW010000002">
    <property type="protein sequence ID" value="MFK4637205.1"/>
    <property type="molecule type" value="Genomic_DNA"/>
</dbReference>
<evidence type="ECO:0000313" key="1">
    <source>
        <dbReference type="EMBL" id="MFK4637205.1"/>
    </source>
</evidence>
<protein>
    <submittedName>
        <fullName evidence="1">Uncharacterized protein</fullName>
    </submittedName>
</protein>
<gene>
    <name evidence="1" type="ORF">ABIA52_000094</name>
</gene>
<reference evidence="1 2" key="1">
    <citation type="submission" date="2024-10" db="EMBL/GenBank/DDBJ databases">
        <title>Novel secondary metabolite-producing bacteria for plant disease control.</title>
        <authorList>
            <person name="Chevrette M."/>
        </authorList>
    </citation>
    <scope>NUCLEOTIDE SEQUENCE [LARGE SCALE GENOMIC DNA]</scope>
    <source>
        <strain evidence="1 2">J30 TE3557</strain>
    </source>
</reference>
<sequence>MRTAGATGLSLDRLKVASCLVYVVLLDLGSLDG</sequence>
<evidence type="ECO:0000313" key="2">
    <source>
        <dbReference type="Proteomes" id="UP001620520"/>
    </source>
</evidence>
<keyword evidence="2" id="KW-1185">Reference proteome</keyword>